<organism evidence="1 2">
    <name type="scientific">Zea mays</name>
    <name type="common">Maize</name>
    <dbReference type="NCBI Taxonomy" id="4577"/>
    <lineage>
        <taxon>Eukaryota</taxon>
        <taxon>Viridiplantae</taxon>
        <taxon>Streptophyta</taxon>
        <taxon>Embryophyta</taxon>
        <taxon>Tracheophyta</taxon>
        <taxon>Spermatophyta</taxon>
        <taxon>Magnoliopsida</taxon>
        <taxon>Liliopsida</taxon>
        <taxon>Poales</taxon>
        <taxon>Poaceae</taxon>
        <taxon>PACMAD clade</taxon>
        <taxon>Panicoideae</taxon>
        <taxon>Andropogonodae</taxon>
        <taxon>Andropogoneae</taxon>
        <taxon>Tripsacinae</taxon>
        <taxon>Zea</taxon>
    </lineage>
</organism>
<dbReference type="AlphaFoldDB" id="A0A3L6F2Z1"/>
<dbReference type="EMBL" id="NCVQ01000005">
    <property type="protein sequence ID" value="PWZ27654.1"/>
    <property type="molecule type" value="Genomic_DNA"/>
</dbReference>
<protein>
    <submittedName>
        <fullName evidence="1">Uncharacterized protein</fullName>
    </submittedName>
</protein>
<reference evidence="1 2" key="1">
    <citation type="journal article" date="2018" name="Nat. Genet.">
        <title>Extensive intraspecific gene order and gene structural variations between Mo17 and other maize genomes.</title>
        <authorList>
            <person name="Sun S."/>
            <person name="Zhou Y."/>
            <person name="Chen J."/>
            <person name="Shi J."/>
            <person name="Zhao H."/>
            <person name="Zhao H."/>
            <person name="Song W."/>
            <person name="Zhang M."/>
            <person name="Cui Y."/>
            <person name="Dong X."/>
            <person name="Liu H."/>
            <person name="Ma X."/>
            <person name="Jiao Y."/>
            <person name="Wang B."/>
            <person name="Wei X."/>
            <person name="Stein J.C."/>
            <person name="Glaubitz J.C."/>
            <person name="Lu F."/>
            <person name="Yu G."/>
            <person name="Liang C."/>
            <person name="Fengler K."/>
            <person name="Li B."/>
            <person name="Rafalski A."/>
            <person name="Schnable P.S."/>
            <person name="Ware D.H."/>
            <person name="Buckler E.S."/>
            <person name="Lai J."/>
        </authorList>
    </citation>
    <scope>NUCLEOTIDE SEQUENCE [LARGE SCALE GENOMIC DNA]</scope>
    <source>
        <strain evidence="2">cv. Missouri 17</strain>
        <tissue evidence="1">Seedling</tissue>
    </source>
</reference>
<evidence type="ECO:0000313" key="1">
    <source>
        <dbReference type="EMBL" id="PWZ27654.1"/>
    </source>
</evidence>
<comment type="caution">
    <text evidence="1">The sequence shown here is derived from an EMBL/GenBank/DDBJ whole genome shotgun (WGS) entry which is preliminary data.</text>
</comment>
<accession>A0A3L6F2Z1</accession>
<sequence>MGHLIRRKSRLALGRRIPPHLTLGSPSGAISISTDVELTLGCCLRLARARPRLPAPPRIPQVTISPAMANVRESLKIASRRLLPRPSEALASMSAAKDSQRHPA</sequence>
<dbReference type="Proteomes" id="UP000251960">
    <property type="component" value="Chromosome 4"/>
</dbReference>
<proteinExistence type="predicted"/>
<gene>
    <name evidence="1" type="ORF">Zm00014a_042953</name>
</gene>
<name>A0A3L6F2Z1_MAIZE</name>
<evidence type="ECO:0000313" key="2">
    <source>
        <dbReference type="Proteomes" id="UP000251960"/>
    </source>
</evidence>